<sequence length="60" mass="7112">MPRDDWRHTSNDPFAEQWEQILAWIQANPSRSSGDIFCECQRRRKCEPILARFDSMTQGV</sequence>
<reference evidence="2" key="1">
    <citation type="submission" date="2018-12" db="EMBL/GenBank/DDBJ databases">
        <title>Tengunoibacter tsumagoiensis gen. nov., sp. nov., Dictyobacter kobayashii sp. nov., D. alpinus sp. nov., and D. joshuensis sp. nov. and description of Dictyobacteraceae fam. nov. within the order Ktedonobacterales isolated from Tengu-no-mugimeshi.</title>
        <authorList>
            <person name="Wang C.M."/>
            <person name="Zheng Y."/>
            <person name="Sakai Y."/>
            <person name="Toyoda A."/>
            <person name="Minakuchi Y."/>
            <person name="Abe K."/>
            <person name="Yokota A."/>
            <person name="Yabe S."/>
        </authorList>
    </citation>
    <scope>NUCLEOTIDE SEQUENCE [LARGE SCALE GENOMIC DNA]</scope>
    <source>
        <strain evidence="2">Uno11</strain>
    </source>
</reference>
<name>A0A402ADI3_9CHLR</name>
<dbReference type="Proteomes" id="UP000287188">
    <property type="component" value="Unassembled WGS sequence"/>
</dbReference>
<dbReference type="RefSeq" id="WP_126548885.1">
    <property type="nucleotide sequence ID" value="NZ_BIFS01000001.1"/>
</dbReference>
<accession>A0A402ADI3</accession>
<protein>
    <submittedName>
        <fullName evidence="1">Uncharacterized protein</fullName>
    </submittedName>
</protein>
<comment type="caution">
    <text evidence="1">The sequence shown here is derived from an EMBL/GenBank/DDBJ whole genome shotgun (WGS) entry which is preliminary data.</text>
</comment>
<evidence type="ECO:0000313" key="1">
    <source>
        <dbReference type="EMBL" id="GCE17151.1"/>
    </source>
</evidence>
<proteinExistence type="predicted"/>
<evidence type="ECO:0000313" key="2">
    <source>
        <dbReference type="Proteomes" id="UP000287188"/>
    </source>
</evidence>
<organism evidence="1 2">
    <name type="scientific">Dictyobacter kobayashii</name>
    <dbReference type="NCBI Taxonomy" id="2014872"/>
    <lineage>
        <taxon>Bacteria</taxon>
        <taxon>Bacillati</taxon>
        <taxon>Chloroflexota</taxon>
        <taxon>Ktedonobacteria</taxon>
        <taxon>Ktedonobacterales</taxon>
        <taxon>Dictyobacteraceae</taxon>
        <taxon>Dictyobacter</taxon>
    </lineage>
</organism>
<gene>
    <name evidence="1" type="ORF">KDK_09510</name>
</gene>
<dbReference type="EMBL" id="BIFS01000001">
    <property type="protein sequence ID" value="GCE17151.1"/>
    <property type="molecule type" value="Genomic_DNA"/>
</dbReference>
<dbReference type="AlphaFoldDB" id="A0A402ADI3"/>
<keyword evidence="2" id="KW-1185">Reference proteome</keyword>